<accession>A0A7T0C1T4</accession>
<dbReference type="PANTHER" id="PTHR36573:SF1">
    <property type="entry name" value="INTERMEMBRANE PHOSPHOLIPID TRANSPORT SYSTEM BINDING PROTEIN MLAC"/>
    <property type="match status" value="1"/>
</dbReference>
<dbReference type="PIRSF" id="PIRSF004649">
    <property type="entry name" value="MlaC"/>
    <property type="match status" value="1"/>
</dbReference>
<protein>
    <submittedName>
        <fullName evidence="2">ABC transporter substrate-binding protein</fullName>
    </submittedName>
</protein>
<evidence type="ECO:0000313" key="2">
    <source>
        <dbReference type="EMBL" id="QPJ64973.1"/>
    </source>
</evidence>
<organism evidence="2 3">
    <name type="scientific">Candidatus Nitrohelix vancouverensis</name>
    <dbReference type="NCBI Taxonomy" id="2705534"/>
    <lineage>
        <taxon>Bacteria</taxon>
        <taxon>Pseudomonadati</taxon>
        <taxon>Nitrospinota/Tectimicrobiota group</taxon>
        <taxon>Nitrospinota</taxon>
        <taxon>Nitrospinia</taxon>
        <taxon>Nitrospinales</taxon>
        <taxon>Nitrospinaceae</taxon>
        <taxon>Candidatus Nitrohelix</taxon>
    </lineage>
</organism>
<dbReference type="Gene3D" id="3.10.450.710">
    <property type="entry name" value="Tgt2/MlaC"/>
    <property type="match status" value="1"/>
</dbReference>
<gene>
    <name evidence="2" type="ORF">G3M78_06060</name>
</gene>
<dbReference type="InterPro" id="IPR008869">
    <property type="entry name" value="MlaC/ttg2D"/>
</dbReference>
<evidence type="ECO:0000256" key="1">
    <source>
        <dbReference type="SAM" id="SignalP"/>
    </source>
</evidence>
<feature type="chain" id="PRO_5032545661" evidence="1">
    <location>
        <begin position="29"/>
        <end position="210"/>
    </location>
</feature>
<dbReference type="InterPro" id="IPR042245">
    <property type="entry name" value="Tgt2/MlaC_sf"/>
</dbReference>
<dbReference type="PANTHER" id="PTHR36573">
    <property type="entry name" value="INTERMEMBRANE PHOSPHOLIPID TRANSPORT SYSTEM BINDING PROTEIN MLAC"/>
    <property type="match status" value="1"/>
</dbReference>
<dbReference type="KEGG" id="nva:G3M78_06060"/>
<proteinExistence type="predicted"/>
<sequence length="210" mass="24674">MLKQRPAFWIFPVLIAFLCLALPTFAVASEITDDLKNTIDKVIKIVTDESLKSDPAKRRATLRDVIDKRFNYKQMVIRSLAQNWDERTPQEREQFIELFQKLLENSYASKLESYRDEKIEYVGEQVKGQYALINTKIIRKDAEIEVDYKMINEDGAWKVYDFVIERVSMIRNYRSQFTKIIRKESYSGLVTKLENKIKDLELNGGESDTL</sequence>
<dbReference type="Proteomes" id="UP000594464">
    <property type="component" value="Chromosome"/>
</dbReference>
<dbReference type="AlphaFoldDB" id="A0A7T0C1T4"/>
<name>A0A7T0C1T4_9BACT</name>
<reference evidence="3" key="1">
    <citation type="submission" date="2020-02" db="EMBL/GenBank/DDBJ databases">
        <title>Genomic and physiological characterization of two novel Nitrospinaceae genera.</title>
        <authorList>
            <person name="Mueller A.J."/>
            <person name="Jung M.-Y."/>
            <person name="Strachan C.R."/>
            <person name="Herbold C.W."/>
            <person name="Kirkegaard R.H."/>
            <person name="Daims H."/>
        </authorList>
    </citation>
    <scope>NUCLEOTIDE SEQUENCE [LARGE SCALE GENOMIC DNA]</scope>
</reference>
<keyword evidence="1" id="KW-0732">Signal</keyword>
<dbReference type="Pfam" id="PF05494">
    <property type="entry name" value="MlaC"/>
    <property type="match status" value="1"/>
</dbReference>
<feature type="signal peptide" evidence="1">
    <location>
        <begin position="1"/>
        <end position="28"/>
    </location>
</feature>
<dbReference type="EMBL" id="CP048620">
    <property type="protein sequence ID" value="QPJ64973.1"/>
    <property type="molecule type" value="Genomic_DNA"/>
</dbReference>
<evidence type="ECO:0000313" key="3">
    <source>
        <dbReference type="Proteomes" id="UP000594464"/>
    </source>
</evidence>